<comment type="catalytic activity">
    <reaction evidence="6">
        <text>uridine + phosphate = alpha-D-ribose 1-phosphate + uracil</text>
        <dbReference type="Rhea" id="RHEA:24388"/>
        <dbReference type="ChEBI" id="CHEBI:16704"/>
        <dbReference type="ChEBI" id="CHEBI:17568"/>
        <dbReference type="ChEBI" id="CHEBI:43474"/>
        <dbReference type="ChEBI" id="CHEBI:57720"/>
        <dbReference type="EC" id="2.4.2.3"/>
    </reaction>
</comment>
<protein>
    <recommendedName>
        <fullName evidence="3">Uridine phosphorylase</fullName>
        <ecNumber evidence="2">2.4.2.3</ecNumber>
    </recommendedName>
</protein>
<reference evidence="9" key="1">
    <citation type="submission" date="2017-09" db="EMBL/GenBank/DDBJ databases">
        <title>Depth-based differentiation of microbial function through sediment-hosted aquifers and enrichment of novel symbionts in the deep terrestrial subsurface.</title>
        <authorList>
            <person name="Probst A.J."/>
            <person name="Ladd B."/>
            <person name="Jarett J.K."/>
            <person name="Geller-Mcgrath D.E."/>
            <person name="Sieber C.M.K."/>
            <person name="Emerson J.B."/>
            <person name="Anantharaman K."/>
            <person name="Thomas B.C."/>
            <person name="Malmstrom R."/>
            <person name="Stieglmeier M."/>
            <person name="Klingl A."/>
            <person name="Woyke T."/>
            <person name="Ryan C.M."/>
            <person name="Banfield J.F."/>
        </authorList>
    </citation>
    <scope>NUCLEOTIDE SEQUENCE [LARGE SCALE GENOMIC DNA]</scope>
</reference>
<evidence type="ECO:0000256" key="6">
    <source>
        <dbReference type="ARBA" id="ARBA00048447"/>
    </source>
</evidence>
<keyword evidence="4" id="KW-0328">Glycosyltransferase</keyword>
<evidence type="ECO:0000313" key="9">
    <source>
        <dbReference type="Proteomes" id="UP000229385"/>
    </source>
</evidence>
<evidence type="ECO:0000256" key="5">
    <source>
        <dbReference type="ARBA" id="ARBA00022679"/>
    </source>
</evidence>
<dbReference type="EMBL" id="PFWU01000055">
    <property type="protein sequence ID" value="PJA45000.1"/>
    <property type="molecule type" value="Genomic_DNA"/>
</dbReference>
<dbReference type="InterPro" id="IPR004402">
    <property type="entry name" value="DeoD-type"/>
</dbReference>
<dbReference type="CDD" id="cd09006">
    <property type="entry name" value="PNP_EcPNPI-like"/>
    <property type="match status" value="1"/>
</dbReference>
<feature type="domain" description="Nucleoside phosphorylase" evidence="7">
    <location>
        <begin position="14"/>
        <end position="218"/>
    </location>
</feature>
<dbReference type="GO" id="GO:0005829">
    <property type="term" value="C:cytosol"/>
    <property type="evidence" value="ECO:0007669"/>
    <property type="project" value="TreeGrafter"/>
</dbReference>
<dbReference type="NCBIfam" id="NF004489">
    <property type="entry name" value="PRK05819.1"/>
    <property type="match status" value="1"/>
</dbReference>
<gene>
    <name evidence="8" type="primary">deoD</name>
    <name evidence="8" type="ORF">CO174_05455</name>
</gene>
<dbReference type="InterPro" id="IPR018016">
    <property type="entry name" value="Nucleoside_phosphorylase_CS"/>
</dbReference>
<comment type="caution">
    <text evidence="8">The sequence shown here is derived from an EMBL/GenBank/DDBJ whole genome shotgun (WGS) entry which is preliminary data.</text>
</comment>
<dbReference type="Gene3D" id="3.40.50.1580">
    <property type="entry name" value="Nucleoside phosphorylase domain"/>
    <property type="match status" value="1"/>
</dbReference>
<accession>A0A2M7XAV8</accession>
<dbReference type="PROSITE" id="PS01232">
    <property type="entry name" value="PNP_UDP_1"/>
    <property type="match status" value="1"/>
</dbReference>
<dbReference type="InterPro" id="IPR035994">
    <property type="entry name" value="Nucleoside_phosphorylase_sf"/>
</dbReference>
<evidence type="ECO:0000256" key="2">
    <source>
        <dbReference type="ARBA" id="ARBA00011888"/>
    </source>
</evidence>
<sequence>MSIHISAEKGQVAKVVLLPGDPLRAKRIAEEFLTDTEQYNAVRNMLGYTGTVTLPDGRRVRVSVQGSGMGMPSLSIYANELFHYGVQTLIRVGTCGALQEHLHSGDLVIAQGGSSDSNLNRRRFKGLDFAPLPDPNLFVSAVLAVRERGWQTAIGNVLSTDLFYADHAPEEWKMWAEAGVLAVEMETAELYTLATLKGRRALSILTVSDVIPTKESMSAEQRETCYGRMVEIALASAFAT</sequence>
<evidence type="ECO:0000256" key="4">
    <source>
        <dbReference type="ARBA" id="ARBA00022676"/>
    </source>
</evidence>
<evidence type="ECO:0000313" key="8">
    <source>
        <dbReference type="EMBL" id="PJA45000.1"/>
    </source>
</evidence>
<name>A0A2M7XAV8_9BACT</name>
<dbReference type="AlphaFoldDB" id="A0A2M7XAV8"/>
<dbReference type="GO" id="GO:0004731">
    <property type="term" value="F:purine-nucleoside phosphorylase activity"/>
    <property type="evidence" value="ECO:0007669"/>
    <property type="project" value="InterPro"/>
</dbReference>
<dbReference type="Pfam" id="PF01048">
    <property type="entry name" value="PNP_UDP_1"/>
    <property type="match status" value="1"/>
</dbReference>
<proteinExistence type="inferred from homology"/>
<evidence type="ECO:0000256" key="1">
    <source>
        <dbReference type="ARBA" id="ARBA00010456"/>
    </source>
</evidence>
<evidence type="ECO:0000256" key="3">
    <source>
        <dbReference type="ARBA" id="ARBA00021980"/>
    </source>
</evidence>
<keyword evidence="5" id="KW-0808">Transferase</keyword>
<dbReference type="PANTHER" id="PTHR43691">
    <property type="entry name" value="URIDINE PHOSPHORYLASE"/>
    <property type="match status" value="1"/>
</dbReference>
<dbReference type="PANTHER" id="PTHR43691:SF11">
    <property type="entry name" value="FI09636P-RELATED"/>
    <property type="match status" value="1"/>
</dbReference>
<dbReference type="NCBIfam" id="TIGR00107">
    <property type="entry name" value="deoD"/>
    <property type="match status" value="1"/>
</dbReference>
<dbReference type="SUPFAM" id="SSF53167">
    <property type="entry name" value="Purine and uridine phosphorylases"/>
    <property type="match status" value="1"/>
</dbReference>
<dbReference type="GO" id="GO:0006152">
    <property type="term" value="P:purine nucleoside catabolic process"/>
    <property type="evidence" value="ECO:0007669"/>
    <property type="project" value="TreeGrafter"/>
</dbReference>
<dbReference type="GO" id="GO:0004850">
    <property type="term" value="F:uridine phosphorylase activity"/>
    <property type="evidence" value="ECO:0007669"/>
    <property type="project" value="UniProtKB-EC"/>
</dbReference>
<evidence type="ECO:0000259" key="7">
    <source>
        <dbReference type="Pfam" id="PF01048"/>
    </source>
</evidence>
<dbReference type="Proteomes" id="UP000229385">
    <property type="component" value="Unassembled WGS sequence"/>
</dbReference>
<comment type="similarity">
    <text evidence="1">Belongs to the PNP/UDP phosphorylase family.</text>
</comment>
<dbReference type="EC" id="2.4.2.3" evidence="2"/>
<organism evidence="8 9">
    <name type="scientific">Candidatus Uhrbacteria bacterium CG_4_9_14_3_um_filter_50_9</name>
    <dbReference type="NCBI Taxonomy" id="1975035"/>
    <lineage>
        <taxon>Bacteria</taxon>
        <taxon>Candidatus Uhriibacteriota</taxon>
    </lineage>
</organism>
<dbReference type="InterPro" id="IPR000845">
    <property type="entry name" value="Nucleoside_phosphorylase_d"/>
</dbReference>